<dbReference type="GO" id="GO:0035438">
    <property type="term" value="F:cyclic-di-GMP binding"/>
    <property type="evidence" value="ECO:0007669"/>
    <property type="project" value="InterPro"/>
</dbReference>
<comment type="caution">
    <text evidence="1">The sequence shown here is derived from an EMBL/GenBank/DDBJ whole genome shotgun (WGS) entry which is preliminary data.</text>
</comment>
<keyword evidence="2" id="KW-1185">Reference proteome</keyword>
<evidence type="ECO:0000313" key="1">
    <source>
        <dbReference type="EMBL" id="NBN79648.1"/>
    </source>
</evidence>
<gene>
    <name evidence="1" type="ORF">GWI72_15330</name>
</gene>
<dbReference type="EMBL" id="JAABLQ010000002">
    <property type="protein sequence ID" value="NBN79648.1"/>
    <property type="molecule type" value="Genomic_DNA"/>
</dbReference>
<dbReference type="SUPFAM" id="SSF141371">
    <property type="entry name" value="PilZ domain-like"/>
    <property type="match status" value="1"/>
</dbReference>
<sequence>MRATVGHGPAGPDLRRHPRQRTRLRAGRLADPDNRFLCDCGIYDVSRGGARLTVPEDTLLPDELVLYDELTNTVALATVRWRAGSRVGISYDVPPAKLKYFSSPRLRALSQRYYALAD</sequence>
<dbReference type="InterPro" id="IPR009875">
    <property type="entry name" value="PilZ_domain"/>
</dbReference>
<dbReference type="AlphaFoldDB" id="A0A7X5F4L7"/>
<proteinExistence type="predicted"/>
<evidence type="ECO:0000313" key="2">
    <source>
        <dbReference type="Proteomes" id="UP000586722"/>
    </source>
</evidence>
<protein>
    <submittedName>
        <fullName evidence="1">PilZ domain-containing protein</fullName>
    </submittedName>
</protein>
<reference evidence="2" key="1">
    <citation type="submission" date="2020-01" db="EMBL/GenBank/DDBJ databases">
        <authorList>
            <person name="Fang Y."/>
            <person name="Sun R."/>
            <person name="Nie L."/>
            <person name="He J."/>
            <person name="Hao L."/>
            <person name="Wang L."/>
            <person name="Su S."/>
            <person name="Lv E."/>
            <person name="Zhang Z."/>
            <person name="Xie R."/>
            <person name="Liu H."/>
        </authorList>
    </citation>
    <scope>NUCLEOTIDE SEQUENCE [LARGE SCALE GENOMIC DNA]</scope>
    <source>
        <strain evidence="2">XCT-53</strain>
    </source>
</reference>
<organism evidence="1 2">
    <name type="scientific">Pannonibacter tanglangensis</name>
    <dbReference type="NCBI Taxonomy" id="2750084"/>
    <lineage>
        <taxon>Bacteria</taxon>
        <taxon>Pseudomonadati</taxon>
        <taxon>Pseudomonadota</taxon>
        <taxon>Alphaproteobacteria</taxon>
        <taxon>Hyphomicrobiales</taxon>
        <taxon>Stappiaceae</taxon>
        <taxon>Pannonibacter</taxon>
    </lineage>
</organism>
<dbReference type="RefSeq" id="WP_161677356.1">
    <property type="nucleotide sequence ID" value="NZ_JAABLP010000004.1"/>
</dbReference>
<name>A0A7X5F4L7_9HYPH</name>
<accession>A0A7X5F4L7</accession>
<dbReference type="Pfam" id="PF07238">
    <property type="entry name" value="PilZ"/>
    <property type="match status" value="1"/>
</dbReference>
<dbReference type="Proteomes" id="UP000586722">
    <property type="component" value="Unassembled WGS sequence"/>
</dbReference>